<evidence type="ECO:0000259" key="2">
    <source>
        <dbReference type="Pfam" id="PF02826"/>
    </source>
</evidence>
<dbReference type="Gene3D" id="3.40.50.150">
    <property type="entry name" value="Vaccinia Virus protein VP39"/>
    <property type="match status" value="1"/>
</dbReference>
<dbReference type="FunFam" id="3.40.50.150:FF:000236">
    <property type="entry name" value="S-adenosyl-L-methionine-dependent methyltransferases superfamily protein"/>
    <property type="match status" value="1"/>
</dbReference>
<feature type="compositionally biased region" description="Polar residues" evidence="1">
    <location>
        <begin position="761"/>
        <end position="774"/>
    </location>
</feature>
<dbReference type="InterPro" id="IPR029063">
    <property type="entry name" value="SAM-dependent_MTases_sf"/>
</dbReference>
<name>B9FAV4_ORYSJ</name>
<protein>
    <recommendedName>
        <fullName evidence="2">D-isomer specific 2-hydroxyacid dehydrogenase NAD-binding domain-containing protein</fullName>
    </recommendedName>
</protein>
<dbReference type="GO" id="GO:0051287">
    <property type="term" value="F:NAD binding"/>
    <property type="evidence" value="ECO:0007669"/>
    <property type="project" value="InterPro"/>
</dbReference>
<dbReference type="EMBL" id="CM000140">
    <property type="protein sequence ID" value="EEE58254.1"/>
    <property type="molecule type" value="Genomic_DNA"/>
</dbReference>
<feature type="region of interest" description="Disordered" evidence="1">
    <location>
        <begin position="337"/>
        <end position="439"/>
    </location>
</feature>
<proteinExistence type="predicted"/>
<dbReference type="SUPFAM" id="SSF53335">
    <property type="entry name" value="S-adenosyl-L-methionine-dependent methyltransferases"/>
    <property type="match status" value="1"/>
</dbReference>
<dbReference type="Gene3D" id="3.40.50.720">
    <property type="entry name" value="NAD(P)-binding Rossmann-like Domain"/>
    <property type="match status" value="2"/>
</dbReference>
<feature type="compositionally biased region" description="Basic residues" evidence="1">
    <location>
        <begin position="811"/>
        <end position="827"/>
    </location>
</feature>
<dbReference type="CDD" id="cd02440">
    <property type="entry name" value="AdoMet_MTases"/>
    <property type="match status" value="1"/>
</dbReference>
<feature type="compositionally biased region" description="Basic residues" evidence="1">
    <location>
        <begin position="13"/>
        <end position="29"/>
    </location>
</feature>
<evidence type="ECO:0000313" key="3">
    <source>
        <dbReference type="EMBL" id="EEE58254.1"/>
    </source>
</evidence>
<organism evidence="3">
    <name type="scientific">Oryza sativa subsp. japonica</name>
    <name type="common">Rice</name>
    <dbReference type="NCBI Taxonomy" id="39947"/>
    <lineage>
        <taxon>Eukaryota</taxon>
        <taxon>Viridiplantae</taxon>
        <taxon>Streptophyta</taxon>
        <taxon>Embryophyta</taxon>
        <taxon>Tracheophyta</taxon>
        <taxon>Spermatophyta</taxon>
        <taxon>Magnoliopsida</taxon>
        <taxon>Liliopsida</taxon>
        <taxon>Poales</taxon>
        <taxon>Poaceae</taxon>
        <taxon>BOP clade</taxon>
        <taxon>Oryzoideae</taxon>
        <taxon>Oryzeae</taxon>
        <taxon>Oryzinae</taxon>
        <taxon>Oryza</taxon>
        <taxon>Oryza sativa</taxon>
    </lineage>
</organism>
<gene>
    <name evidence="3" type="ORF">OsJ_09247</name>
</gene>
<feature type="compositionally biased region" description="Gly residues" evidence="1">
    <location>
        <begin position="426"/>
        <end position="438"/>
    </location>
</feature>
<dbReference type="InterPro" id="IPR045015">
    <property type="entry name" value="AN-like"/>
</dbReference>
<feature type="domain" description="D-isomer specific 2-hydroxyacid dehydrogenase NAD-binding" evidence="2">
    <location>
        <begin position="528"/>
        <end position="704"/>
    </location>
</feature>
<feature type="compositionally biased region" description="Basic and acidic residues" evidence="1">
    <location>
        <begin position="775"/>
        <end position="793"/>
    </location>
</feature>
<dbReference type="SUPFAM" id="SSF51735">
    <property type="entry name" value="NAD(P)-binding Rossmann-fold domains"/>
    <property type="match status" value="1"/>
</dbReference>
<dbReference type="InterPro" id="IPR006140">
    <property type="entry name" value="D-isomer_DH_NAD-bd"/>
</dbReference>
<dbReference type="Pfam" id="PF02826">
    <property type="entry name" value="2-Hacid_dh_C"/>
    <property type="match status" value="1"/>
</dbReference>
<reference evidence="3" key="1">
    <citation type="journal article" date="2005" name="PLoS Biol.">
        <title>The genomes of Oryza sativa: a history of duplications.</title>
        <authorList>
            <person name="Yu J."/>
            <person name="Wang J."/>
            <person name="Lin W."/>
            <person name="Li S."/>
            <person name="Li H."/>
            <person name="Zhou J."/>
            <person name="Ni P."/>
            <person name="Dong W."/>
            <person name="Hu S."/>
            <person name="Zeng C."/>
            <person name="Zhang J."/>
            <person name="Zhang Y."/>
            <person name="Li R."/>
            <person name="Xu Z."/>
            <person name="Li S."/>
            <person name="Li X."/>
            <person name="Zheng H."/>
            <person name="Cong L."/>
            <person name="Lin L."/>
            <person name="Yin J."/>
            <person name="Geng J."/>
            <person name="Li G."/>
            <person name="Shi J."/>
            <person name="Liu J."/>
            <person name="Lv H."/>
            <person name="Li J."/>
            <person name="Wang J."/>
            <person name="Deng Y."/>
            <person name="Ran L."/>
            <person name="Shi X."/>
            <person name="Wang X."/>
            <person name="Wu Q."/>
            <person name="Li C."/>
            <person name="Ren X."/>
            <person name="Wang J."/>
            <person name="Wang X."/>
            <person name="Li D."/>
            <person name="Liu D."/>
            <person name="Zhang X."/>
            <person name="Ji Z."/>
            <person name="Zhao W."/>
            <person name="Sun Y."/>
            <person name="Zhang Z."/>
            <person name="Bao J."/>
            <person name="Han Y."/>
            <person name="Dong L."/>
            <person name="Ji J."/>
            <person name="Chen P."/>
            <person name="Wu S."/>
            <person name="Liu J."/>
            <person name="Xiao Y."/>
            <person name="Bu D."/>
            <person name="Tan J."/>
            <person name="Yang L."/>
            <person name="Ye C."/>
            <person name="Zhang J."/>
            <person name="Xu J."/>
            <person name="Zhou Y."/>
            <person name="Yu Y."/>
            <person name="Zhang B."/>
            <person name="Zhuang S."/>
            <person name="Wei H."/>
            <person name="Liu B."/>
            <person name="Lei M."/>
            <person name="Yu H."/>
            <person name="Li Y."/>
            <person name="Xu H."/>
            <person name="Wei S."/>
            <person name="He X."/>
            <person name="Fang L."/>
            <person name="Zhang Z."/>
            <person name="Zhang Y."/>
            <person name="Huang X."/>
            <person name="Su Z."/>
            <person name="Tong W."/>
            <person name="Li J."/>
            <person name="Tong Z."/>
            <person name="Li S."/>
            <person name="Ye J."/>
            <person name="Wang L."/>
            <person name="Fang L."/>
            <person name="Lei T."/>
            <person name="Chen C."/>
            <person name="Chen H."/>
            <person name="Xu Z."/>
            <person name="Li H."/>
            <person name="Huang H."/>
            <person name="Zhang F."/>
            <person name="Xu H."/>
            <person name="Li N."/>
            <person name="Zhao C."/>
            <person name="Li S."/>
            <person name="Dong L."/>
            <person name="Huang Y."/>
            <person name="Li L."/>
            <person name="Xi Y."/>
            <person name="Qi Q."/>
            <person name="Li W."/>
            <person name="Zhang B."/>
            <person name="Hu W."/>
            <person name="Zhang Y."/>
            <person name="Tian X."/>
            <person name="Jiao Y."/>
            <person name="Liang X."/>
            <person name="Jin J."/>
            <person name="Gao L."/>
            <person name="Zheng W."/>
            <person name="Hao B."/>
            <person name="Liu S."/>
            <person name="Wang W."/>
            <person name="Yuan L."/>
            <person name="Cao M."/>
            <person name="McDermott J."/>
            <person name="Samudrala R."/>
            <person name="Wang J."/>
            <person name="Wong G.K."/>
            <person name="Yang H."/>
        </authorList>
    </citation>
    <scope>NUCLEOTIDE SEQUENCE [LARGE SCALE GENOMIC DNA]</scope>
</reference>
<accession>B9FAV4</accession>
<dbReference type="PANTHER" id="PTHR43254:SF3">
    <property type="entry name" value="C-TERMINAL BINDING PROTEIN AN"/>
    <property type="match status" value="1"/>
</dbReference>
<feature type="region of interest" description="Disordered" evidence="1">
    <location>
        <begin position="1"/>
        <end position="72"/>
    </location>
</feature>
<dbReference type="PANTHER" id="PTHR43254">
    <property type="entry name" value="C-TERMINAL BINDING PROTEIN AN-RELATED"/>
    <property type="match status" value="1"/>
</dbReference>
<dbReference type="AlphaFoldDB" id="B9FAV4"/>
<feature type="compositionally biased region" description="Low complexity" evidence="1">
    <location>
        <begin position="352"/>
        <end position="362"/>
    </location>
</feature>
<dbReference type="InterPro" id="IPR036291">
    <property type="entry name" value="NAD(P)-bd_dom_sf"/>
</dbReference>
<dbReference type="GO" id="GO:0000226">
    <property type="term" value="P:microtubule cytoskeleton organization"/>
    <property type="evidence" value="ECO:0007669"/>
    <property type="project" value="InterPro"/>
</dbReference>
<dbReference type="Proteomes" id="UP000007752">
    <property type="component" value="Chromosome 3"/>
</dbReference>
<evidence type="ECO:0000256" key="1">
    <source>
        <dbReference type="SAM" id="MobiDB-lite"/>
    </source>
</evidence>
<sequence>MATMPLTFSPPRLLHRHRRREAKPQRRSATRVSLLPRRGAASARRPLYCAPGGGGEVSAPPATEQQEQAAKEEEEEYTLLAITGSDFNEVIMIIDSPATRYLLLDTNRNVHSVLPKTGVWTNSYWDEFVSLPAVVPRGPVALLGLGAGTAAHLMLKFYPWLQLVGWEIDPKIIELSRDYFGLSDLEKATESGGSLSVRIGDALSPSATIEGGFAGIVVDLFADGKIIPQLQEVETWLEIAKKLMPDGRIIVNCGGADAAVSLANDTGLSSWVQNSTIKALCAAFPGQAYASDATLKCSRNRSASHWQWRERHKHKLQTINNANLTVCNAPFPRELVSGGPRAAHHSDKRSSSRAFLPSSSSSLCTGQKAPLGPETGGPHQNPRHATLPIRAPRGRRRDGPLGGLRRRRRGPAAGGVTELPRRPVAGAGGAGRRGGGGARPLSAVAPGAWRRPAAVLLPSLAFLPRAAQRRLRPWQLLLCLGSPDRAADAALAAELGLRLVHVDANRAEEVADTVMALFLGLLRRTHLLSRHASSAPAAVAAGWLGSVQPMCRGMRRCRGLVLGIIGRSAAARCLATRSLAFRMDVLYFDPRHSANGKAKRPSIVFPSAARRMDTLNDLLAASDLVSLHCTLTNDTMHILNADCLQHVKPGAFIVNTGSCQLIDDCALKQLLIDGTIAGCALDGAEGPQWMEAWVREMPNVLILPRSADYSEEVWMEIREKAITILQSFFFDGAVPSSAISDEDEEISEAGNEDDQLEEKVSSSQVFYSEQQTDESQLKMEYEKRRAISQHKEPQASARSQHIVPRSEGRRSRSGKKGKKRPARRRSQQKTDELSAVESGSNYSSRRDDDTAMSGRDQVLSSSSRFASPEDSKYKQKSPAESPMEITSETKLPTVLRRKYPDTLKDGFVVALRTKDNSGFHVARQRLAGGGGWILDIVSNATNRDPAAQFLVTFKNKDTMGLRSFVAGGKLLQINRRMEFVFASHTFDVWESWMLEGSLLEGCKLINCRNSSAVLDVCIEILAAASEEDGVTRWLD</sequence>
<reference evidence="3" key="2">
    <citation type="submission" date="2008-12" db="EMBL/GenBank/DDBJ databases">
        <title>Improved gene annotation of the rice (Oryza sativa) genomes.</title>
        <authorList>
            <person name="Wang J."/>
            <person name="Li R."/>
            <person name="Fan W."/>
            <person name="Huang Q."/>
            <person name="Zhang J."/>
            <person name="Zhou Y."/>
            <person name="Hu Y."/>
            <person name="Zi S."/>
            <person name="Li J."/>
            <person name="Ni P."/>
            <person name="Zheng H."/>
            <person name="Zhang Y."/>
            <person name="Zhao M."/>
            <person name="Hao Q."/>
            <person name="McDermott J."/>
            <person name="Samudrala R."/>
            <person name="Kristiansen K."/>
            <person name="Wong G.K.-S."/>
        </authorList>
    </citation>
    <scope>NUCLEOTIDE SEQUENCE</scope>
</reference>
<feature type="region of interest" description="Disordered" evidence="1">
    <location>
        <begin position="739"/>
        <end position="891"/>
    </location>
</feature>
<feature type="compositionally biased region" description="Acidic residues" evidence="1">
    <location>
        <begin position="740"/>
        <end position="756"/>
    </location>
</feature>